<dbReference type="RefSeq" id="WP_169380774.1">
    <property type="nucleotide sequence ID" value="NZ_JAAXLA010000011.1"/>
</dbReference>
<sequence length="354" mass="37293">MSNLVVCATGRLRRTTAVITGLLIATATLVGCGSGGSANSSGRLTMNVGVQSLVLQTYYPQLAKALGYFDDEKLDVNITVGESTANSVQGLLGGSIDAYLGGPEGLTATEQGADLKFVAAAANRSIWNVVASPGVTSFQNLAGKDIGVSALQSISTVTMRQALKANGVDVNRLNYIVTGGTAKRFAALQANRVAAVPLGLPINYQAADSGGFVDLGNTNDIGAPPLVAAVVTVKQSWAQSHKEELRRFLRAYQRVINALYDPAMTQRLVDLTSKGLQVEPRYMERAIKELFLEGPSVGQSMPKDAHIDAAALQTSADAFLEFGGLKQKMDPSGLIDMSYLEDAQRSLATNPPAQ</sequence>
<dbReference type="Pfam" id="PF09084">
    <property type="entry name" value="NMT1"/>
    <property type="match status" value="1"/>
</dbReference>
<gene>
    <name evidence="2" type="ORF">HF526_08355</name>
</gene>
<keyword evidence="3" id="KW-1185">Reference proteome</keyword>
<evidence type="ECO:0000313" key="3">
    <source>
        <dbReference type="Proteomes" id="UP000820669"/>
    </source>
</evidence>
<name>A0ABX1SAR5_9PSEU</name>
<organism evidence="2 3">
    <name type="scientific">Pseudonocardia acidicola</name>
    <dbReference type="NCBI Taxonomy" id="2724939"/>
    <lineage>
        <taxon>Bacteria</taxon>
        <taxon>Bacillati</taxon>
        <taxon>Actinomycetota</taxon>
        <taxon>Actinomycetes</taxon>
        <taxon>Pseudonocardiales</taxon>
        <taxon>Pseudonocardiaceae</taxon>
        <taxon>Pseudonocardia</taxon>
    </lineage>
</organism>
<dbReference type="Proteomes" id="UP000820669">
    <property type="component" value="Unassembled WGS sequence"/>
</dbReference>
<dbReference type="EMBL" id="JAAXLA010000011">
    <property type="protein sequence ID" value="NMH97324.1"/>
    <property type="molecule type" value="Genomic_DNA"/>
</dbReference>
<comment type="caution">
    <text evidence="2">The sequence shown here is derived from an EMBL/GenBank/DDBJ whole genome shotgun (WGS) entry which is preliminary data.</text>
</comment>
<reference evidence="2 3" key="1">
    <citation type="submission" date="2020-04" db="EMBL/GenBank/DDBJ databases">
        <authorList>
            <person name="Klaysubun C."/>
            <person name="Duangmal K."/>
            <person name="Lipun K."/>
        </authorList>
    </citation>
    <scope>NUCLEOTIDE SEQUENCE [LARGE SCALE GENOMIC DNA]</scope>
    <source>
        <strain evidence="2 3">K10HN5</strain>
    </source>
</reference>
<accession>A0ABX1SAR5</accession>
<dbReference type="SUPFAM" id="SSF53850">
    <property type="entry name" value="Periplasmic binding protein-like II"/>
    <property type="match status" value="1"/>
</dbReference>
<protein>
    <submittedName>
        <fullName evidence="2">ABC transporter substrate-binding protein</fullName>
    </submittedName>
</protein>
<evidence type="ECO:0000259" key="1">
    <source>
        <dbReference type="Pfam" id="PF09084"/>
    </source>
</evidence>
<feature type="domain" description="SsuA/THI5-like" evidence="1">
    <location>
        <begin position="62"/>
        <end position="260"/>
    </location>
</feature>
<dbReference type="InterPro" id="IPR015168">
    <property type="entry name" value="SsuA/THI5"/>
</dbReference>
<proteinExistence type="predicted"/>
<dbReference type="Gene3D" id="3.40.190.10">
    <property type="entry name" value="Periplasmic binding protein-like II"/>
    <property type="match status" value="2"/>
</dbReference>
<evidence type="ECO:0000313" key="2">
    <source>
        <dbReference type="EMBL" id="NMH97324.1"/>
    </source>
</evidence>
<dbReference type="PANTHER" id="PTHR30024">
    <property type="entry name" value="ALIPHATIC SULFONATES-BINDING PROTEIN-RELATED"/>
    <property type="match status" value="1"/>
</dbReference>